<feature type="transmembrane region" description="Helical" evidence="7">
    <location>
        <begin position="347"/>
        <end position="371"/>
    </location>
</feature>
<feature type="transmembrane region" description="Helical" evidence="7">
    <location>
        <begin position="314"/>
        <end position="335"/>
    </location>
</feature>
<dbReference type="SUPFAM" id="SSF103473">
    <property type="entry name" value="MFS general substrate transporter"/>
    <property type="match status" value="1"/>
</dbReference>
<accession>A0A916T3N3</accession>
<dbReference type="GO" id="GO:0005886">
    <property type="term" value="C:plasma membrane"/>
    <property type="evidence" value="ECO:0007669"/>
    <property type="project" value="UniProtKB-SubCell"/>
</dbReference>
<dbReference type="EMBL" id="BMHI01000003">
    <property type="protein sequence ID" value="GGB27874.1"/>
    <property type="molecule type" value="Genomic_DNA"/>
</dbReference>
<feature type="transmembrane region" description="Helical" evidence="7">
    <location>
        <begin position="89"/>
        <end position="108"/>
    </location>
</feature>
<evidence type="ECO:0000256" key="7">
    <source>
        <dbReference type="SAM" id="Phobius"/>
    </source>
</evidence>
<dbReference type="PROSITE" id="PS50850">
    <property type="entry name" value="MFS"/>
    <property type="match status" value="1"/>
</dbReference>
<protein>
    <submittedName>
        <fullName evidence="9">MFS transporter</fullName>
    </submittedName>
</protein>
<keyword evidence="10" id="KW-1185">Reference proteome</keyword>
<dbReference type="InterPro" id="IPR020846">
    <property type="entry name" value="MFS_dom"/>
</dbReference>
<keyword evidence="3" id="KW-1003">Cell membrane</keyword>
<feature type="transmembrane region" description="Helical" evidence="7">
    <location>
        <begin position="288"/>
        <end position="308"/>
    </location>
</feature>
<dbReference type="AlphaFoldDB" id="A0A916T3N3"/>
<name>A0A916T3N3_9MICO</name>
<comment type="caution">
    <text evidence="9">The sequence shown here is derived from an EMBL/GenBank/DDBJ whole genome shotgun (WGS) entry which is preliminary data.</text>
</comment>
<feature type="transmembrane region" description="Helical" evidence="7">
    <location>
        <begin position="383"/>
        <end position="403"/>
    </location>
</feature>
<dbReference type="InterPro" id="IPR011701">
    <property type="entry name" value="MFS"/>
</dbReference>
<keyword evidence="5 7" id="KW-1133">Transmembrane helix</keyword>
<reference evidence="9" key="1">
    <citation type="journal article" date="2014" name="Int. J. Syst. Evol. Microbiol.">
        <title>Complete genome sequence of Corynebacterium casei LMG S-19264T (=DSM 44701T), isolated from a smear-ripened cheese.</title>
        <authorList>
            <consortium name="US DOE Joint Genome Institute (JGI-PGF)"/>
            <person name="Walter F."/>
            <person name="Albersmeier A."/>
            <person name="Kalinowski J."/>
            <person name="Ruckert C."/>
        </authorList>
    </citation>
    <scope>NUCLEOTIDE SEQUENCE</scope>
    <source>
        <strain evidence="9">CGMCC 1.15085</strain>
    </source>
</reference>
<evidence type="ECO:0000313" key="10">
    <source>
        <dbReference type="Proteomes" id="UP000636793"/>
    </source>
</evidence>
<organism evidence="9 10">
    <name type="scientific">Flexivirga endophytica</name>
    <dbReference type="NCBI Taxonomy" id="1849103"/>
    <lineage>
        <taxon>Bacteria</taxon>
        <taxon>Bacillati</taxon>
        <taxon>Actinomycetota</taxon>
        <taxon>Actinomycetes</taxon>
        <taxon>Micrococcales</taxon>
        <taxon>Dermacoccaceae</taxon>
        <taxon>Flexivirga</taxon>
    </lineage>
</organism>
<sequence length="428" mass="42965">MHSEISEAKSVRGRTVLRTGSGSFWLIASLLALLMFAASAPSPLYPTYAAQWHLSAITVTAVFAVYAVTLLAALLILGALSDHIGRRPVIVGALVAEALAMVLFLGAHGLTALYVARGVQGLATGAATSALSAALLELQPPSRAATASLVNSCAPSFGLALGAMVTSVLVQYGPNPTRLIYWIMLATTVIGLAAVARMPEPGHRSPGAVASLRPTVSVPVSSRRAFLAALPCLIATWSLGGLYLSLGPALAGQLAGSANHLWGGLLIFLLMATGAAAPVAGRGLAASTAMTAGCLTLIGGLAVTALAIGQLWVWLLLVGSAIAGVGFGLSFMGAFRTVTASASPADRAALIASVYTASYLAFSIPAVVAGVLTTHVGLRSTSLGYAGAVALLAGASVAGSAVVHRGRHSLPTPDVPPCPCSVPAAHAS</sequence>
<dbReference type="Pfam" id="PF07690">
    <property type="entry name" value="MFS_1"/>
    <property type="match status" value="1"/>
</dbReference>
<dbReference type="GO" id="GO:0022857">
    <property type="term" value="F:transmembrane transporter activity"/>
    <property type="evidence" value="ECO:0007669"/>
    <property type="project" value="InterPro"/>
</dbReference>
<feature type="transmembrane region" description="Helical" evidence="7">
    <location>
        <begin position="261"/>
        <end position="281"/>
    </location>
</feature>
<evidence type="ECO:0000313" key="9">
    <source>
        <dbReference type="EMBL" id="GGB27874.1"/>
    </source>
</evidence>
<keyword evidence="6 7" id="KW-0472">Membrane</keyword>
<evidence type="ECO:0000256" key="5">
    <source>
        <dbReference type="ARBA" id="ARBA00022989"/>
    </source>
</evidence>
<dbReference type="PANTHER" id="PTHR23517">
    <property type="entry name" value="RESISTANCE PROTEIN MDTM, PUTATIVE-RELATED-RELATED"/>
    <property type="match status" value="1"/>
</dbReference>
<feature type="transmembrane region" description="Helical" evidence="7">
    <location>
        <begin position="21"/>
        <end position="40"/>
    </location>
</feature>
<gene>
    <name evidence="9" type="ORF">GCM10011492_17630</name>
</gene>
<feature type="transmembrane region" description="Helical" evidence="7">
    <location>
        <begin position="148"/>
        <end position="173"/>
    </location>
</feature>
<dbReference type="InterPro" id="IPR036259">
    <property type="entry name" value="MFS_trans_sf"/>
</dbReference>
<dbReference type="Gene3D" id="1.20.1250.20">
    <property type="entry name" value="MFS general substrate transporter like domains"/>
    <property type="match status" value="1"/>
</dbReference>
<evidence type="ECO:0000256" key="3">
    <source>
        <dbReference type="ARBA" id="ARBA00022475"/>
    </source>
</evidence>
<evidence type="ECO:0000256" key="6">
    <source>
        <dbReference type="ARBA" id="ARBA00023136"/>
    </source>
</evidence>
<feature type="transmembrane region" description="Helical" evidence="7">
    <location>
        <begin position="52"/>
        <end position="77"/>
    </location>
</feature>
<dbReference type="PROSITE" id="PS00216">
    <property type="entry name" value="SUGAR_TRANSPORT_1"/>
    <property type="match status" value="1"/>
</dbReference>
<feature type="transmembrane region" description="Helical" evidence="7">
    <location>
        <begin position="225"/>
        <end position="246"/>
    </location>
</feature>
<evidence type="ECO:0000256" key="2">
    <source>
        <dbReference type="ARBA" id="ARBA00022448"/>
    </source>
</evidence>
<keyword evidence="2" id="KW-0813">Transport</keyword>
<evidence type="ECO:0000256" key="4">
    <source>
        <dbReference type="ARBA" id="ARBA00022692"/>
    </source>
</evidence>
<dbReference type="PANTHER" id="PTHR23517:SF13">
    <property type="entry name" value="MAJOR FACILITATOR SUPERFAMILY MFS_1"/>
    <property type="match status" value="1"/>
</dbReference>
<comment type="subcellular location">
    <subcellularLocation>
        <location evidence="1">Cell membrane</location>
        <topology evidence="1">Multi-pass membrane protein</topology>
    </subcellularLocation>
</comment>
<evidence type="ECO:0000256" key="1">
    <source>
        <dbReference type="ARBA" id="ARBA00004651"/>
    </source>
</evidence>
<proteinExistence type="predicted"/>
<feature type="domain" description="Major facilitator superfamily (MFS) profile" evidence="8">
    <location>
        <begin position="15"/>
        <end position="411"/>
    </location>
</feature>
<dbReference type="Proteomes" id="UP000636793">
    <property type="component" value="Unassembled WGS sequence"/>
</dbReference>
<dbReference type="InterPro" id="IPR050171">
    <property type="entry name" value="MFS_Transporters"/>
</dbReference>
<dbReference type="InterPro" id="IPR005829">
    <property type="entry name" value="Sugar_transporter_CS"/>
</dbReference>
<feature type="transmembrane region" description="Helical" evidence="7">
    <location>
        <begin position="179"/>
        <end position="196"/>
    </location>
</feature>
<reference evidence="9" key="2">
    <citation type="submission" date="2020-09" db="EMBL/GenBank/DDBJ databases">
        <authorList>
            <person name="Sun Q."/>
            <person name="Zhou Y."/>
        </authorList>
    </citation>
    <scope>NUCLEOTIDE SEQUENCE</scope>
    <source>
        <strain evidence="9">CGMCC 1.15085</strain>
    </source>
</reference>
<evidence type="ECO:0000259" key="8">
    <source>
        <dbReference type="PROSITE" id="PS50850"/>
    </source>
</evidence>
<keyword evidence="4 7" id="KW-0812">Transmembrane</keyword>